<dbReference type="PANTHER" id="PTHR41283">
    <property type="entry name" value="AMINOGLYCOSIDE PHOSPHOTRANSFERASE"/>
    <property type="match status" value="1"/>
</dbReference>
<accession>A0A0L0WD25</accession>
<dbReference type="OrthoDB" id="334783at2"/>
<dbReference type="GO" id="GO:0004674">
    <property type="term" value="F:protein serine/threonine kinase activity"/>
    <property type="evidence" value="ECO:0007669"/>
    <property type="project" value="UniProtKB-EC"/>
</dbReference>
<keyword evidence="2" id="KW-0808">Transferase</keyword>
<evidence type="ECO:0000313" key="2">
    <source>
        <dbReference type="EMBL" id="KNF09373.1"/>
    </source>
</evidence>
<dbReference type="EC" id="2.7.11.1" evidence="2"/>
<proteinExistence type="predicted"/>
<dbReference type="PANTHER" id="PTHR41283:SF1">
    <property type="entry name" value="AMINOGLYCOSIDE PHOSPHOTRANSFERASE DOMAIN-CONTAINING PROTEIN"/>
    <property type="match status" value="1"/>
</dbReference>
<dbReference type="Pfam" id="PF01636">
    <property type="entry name" value="APH"/>
    <property type="match status" value="1"/>
</dbReference>
<dbReference type="EMBL" id="LGSS01000003">
    <property type="protein sequence ID" value="KNF09373.1"/>
    <property type="molecule type" value="Genomic_DNA"/>
</dbReference>
<keyword evidence="3" id="KW-1185">Reference proteome</keyword>
<organism evidence="2 3">
    <name type="scientific">Gottschalkia purinilytica</name>
    <name type="common">Clostridium purinilyticum</name>
    <dbReference type="NCBI Taxonomy" id="1503"/>
    <lineage>
        <taxon>Bacteria</taxon>
        <taxon>Bacillati</taxon>
        <taxon>Bacillota</taxon>
        <taxon>Tissierellia</taxon>
        <taxon>Tissierellales</taxon>
        <taxon>Gottschalkiaceae</taxon>
        <taxon>Gottschalkia</taxon>
    </lineage>
</organism>
<dbReference type="InterPro" id="IPR002575">
    <property type="entry name" value="Aminoglycoside_PTrfase"/>
</dbReference>
<dbReference type="InterPro" id="IPR011009">
    <property type="entry name" value="Kinase-like_dom_sf"/>
</dbReference>
<dbReference type="AlphaFoldDB" id="A0A0L0WD25"/>
<reference evidence="3" key="1">
    <citation type="submission" date="2015-07" db="EMBL/GenBank/DDBJ databases">
        <title>Draft genome sequence of the purine-degrading Gottschalkia purinilyticum DSM 1384 (formerly Clostridium purinilyticum).</title>
        <authorList>
            <person name="Poehlein A."/>
            <person name="Schiel-Bengelsdorf B."/>
            <person name="Bengelsdorf F.R."/>
            <person name="Daniel R."/>
            <person name="Duerre P."/>
        </authorList>
    </citation>
    <scope>NUCLEOTIDE SEQUENCE [LARGE SCALE GENOMIC DNA]</scope>
    <source>
        <strain evidence="3">DSM 1384</strain>
    </source>
</reference>
<sequence>MSKIFSDIPSFHTWDIVEKINKGWSKDEKYYIKAIDGNELLLRISDISQYDNKKREFEAIKKLGDIDILMSRPIDFGICNNGQLTYSLFTWIEGEDAEKVIPTLSDKDQYQLGVKSGEFLRKMHQIPPKKNQVSWEKYYNRKINRNMTNYKECGIHLGGSDKIIKYIEQNRYLLASRPQSFQHGDYHVGNMIVTKSGELGIIDFNRFDYGDPWEEFNRITWCAGISALFASGRINGYFNNNVPELFFKLMALYIASNQLSSIHWAIPFGKKEVEVMIKQAETVLGWYDEFQTYIPNWYLPNYIE</sequence>
<dbReference type="RefSeq" id="WP_050354364.1">
    <property type="nucleotide sequence ID" value="NZ_LGSS01000003.1"/>
</dbReference>
<evidence type="ECO:0000313" key="3">
    <source>
        <dbReference type="Proteomes" id="UP000037267"/>
    </source>
</evidence>
<dbReference type="Gene3D" id="3.90.1200.10">
    <property type="match status" value="1"/>
</dbReference>
<dbReference type="Proteomes" id="UP000037267">
    <property type="component" value="Unassembled WGS sequence"/>
</dbReference>
<dbReference type="SUPFAM" id="SSF56112">
    <property type="entry name" value="Protein kinase-like (PK-like)"/>
    <property type="match status" value="1"/>
</dbReference>
<comment type="caution">
    <text evidence="2">The sequence shown here is derived from an EMBL/GenBank/DDBJ whole genome shotgun (WGS) entry which is preliminary data.</text>
</comment>
<name>A0A0L0WD25_GOTPU</name>
<dbReference type="PATRIC" id="fig|1503.3.peg.2016"/>
<evidence type="ECO:0000259" key="1">
    <source>
        <dbReference type="Pfam" id="PF01636"/>
    </source>
</evidence>
<feature type="domain" description="Aminoglycoside phosphotransferase" evidence="1">
    <location>
        <begin position="17"/>
        <end position="238"/>
    </location>
</feature>
<gene>
    <name evidence="2" type="primary">aph</name>
    <name evidence="2" type="ORF">CLPU_3c01510</name>
</gene>
<dbReference type="STRING" id="1503.CLPU_3c01510"/>
<protein>
    <submittedName>
        <fullName evidence="2">Aminoglycoside phosphotransferase Aph</fullName>
        <ecNumber evidence="2">2.7.11.1</ecNumber>
    </submittedName>
</protein>